<dbReference type="EMBL" id="DYZF01000062">
    <property type="protein sequence ID" value="HJE50850.1"/>
    <property type="molecule type" value="Genomic_DNA"/>
</dbReference>
<evidence type="ECO:0000256" key="8">
    <source>
        <dbReference type="HAMAP-Rule" id="MF_00456"/>
    </source>
</evidence>
<dbReference type="InterPro" id="IPR011529">
    <property type="entry name" value="Glu_5kinase"/>
</dbReference>
<dbReference type="InterPro" id="IPR015947">
    <property type="entry name" value="PUA-like_sf"/>
</dbReference>
<dbReference type="InterPro" id="IPR005715">
    <property type="entry name" value="Glu_5kinase/COase_Synthase"/>
</dbReference>
<feature type="binding site" evidence="8">
    <location>
        <position position="143"/>
    </location>
    <ligand>
        <name>substrate</name>
    </ligand>
</feature>
<evidence type="ECO:0000256" key="7">
    <source>
        <dbReference type="ARBA" id="ARBA00022840"/>
    </source>
</evidence>
<keyword evidence="2 8" id="KW-0028">Amino-acid biosynthesis</keyword>
<comment type="similarity">
    <text evidence="8">Belongs to the glutamate 5-kinase family.</text>
</comment>
<keyword evidence="7 8" id="KW-0067">ATP-binding</keyword>
<dbReference type="Gene3D" id="2.30.130.10">
    <property type="entry name" value="PUA domain"/>
    <property type="match status" value="1"/>
</dbReference>
<feature type="binding site" evidence="8">
    <location>
        <begin position="175"/>
        <end position="176"/>
    </location>
    <ligand>
        <name>ATP</name>
        <dbReference type="ChEBI" id="CHEBI:30616"/>
    </ligand>
</feature>
<dbReference type="GO" id="GO:0005524">
    <property type="term" value="F:ATP binding"/>
    <property type="evidence" value="ECO:0007669"/>
    <property type="project" value="UniProtKB-KW"/>
</dbReference>
<dbReference type="PANTHER" id="PTHR43654:SF1">
    <property type="entry name" value="ISOPENTENYL PHOSPHATE KINASE"/>
    <property type="match status" value="1"/>
</dbReference>
<feature type="binding site" evidence="8">
    <location>
        <position position="155"/>
    </location>
    <ligand>
        <name>substrate</name>
    </ligand>
</feature>
<dbReference type="Gene3D" id="3.40.1160.10">
    <property type="entry name" value="Acetylglutamate kinase-like"/>
    <property type="match status" value="1"/>
</dbReference>
<evidence type="ECO:0000256" key="4">
    <source>
        <dbReference type="ARBA" id="ARBA00022679"/>
    </source>
</evidence>
<dbReference type="PANTHER" id="PTHR43654">
    <property type="entry name" value="GLUTAMATE 5-KINASE"/>
    <property type="match status" value="1"/>
</dbReference>
<dbReference type="SUPFAM" id="SSF53633">
    <property type="entry name" value="Carbamate kinase-like"/>
    <property type="match status" value="1"/>
</dbReference>
<dbReference type="InterPro" id="IPR002478">
    <property type="entry name" value="PUA"/>
</dbReference>
<dbReference type="Pfam" id="PF01472">
    <property type="entry name" value="PUA"/>
    <property type="match status" value="1"/>
</dbReference>
<evidence type="ECO:0000256" key="5">
    <source>
        <dbReference type="ARBA" id="ARBA00022741"/>
    </source>
</evidence>
<evidence type="ECO:0000256" key="3">
    <source>
        <dbReference type="ARBA" id="ARBA00022650"/>
    </source>
</evidence>
<feature type="domain" description="PUA" evidence="9">
    <location>
        <begin position="278"/>
        <end position="363"/>
    </location>
</feature>
<dbReference type="InterPro" id="IPR001048">
    <property type="entry name" value="Asp/Glu/Uridylate_kinase"/>
</dbReference>
<keyword evidence="1 8" id="KW-0963">Cytoplasm</keyword>
<organism evidence="10 11">
    <name type="scientific">Tessaracoccus flavescens</name>
    <dbReference type="NCBI Taxonomy" id="399497"/>
    <lineage>
        <taxon>Bacteria</taxon>
        <taxon>Bacillati</taxon>
        <taxon>Actinomycetota</taxon>
        <taxon>Actinomycetes</taxon>
        <taxon>Propionibacteriales</taxon>
        <taxon>Propionibacteriaceae</taxon>
        <taxon>Tessaracoccus</taxon>
    </lineage>
</organism>
<keyword evidence="5 8" id="KW-0547">Nucleotide-binding</keyword>
<dbReference type="InterPro" id="IPR036974">
    <property type="entry name" value="PUA_sf"/>
</dbReference>
<feature type="binding site" evidence="8">
    <location>
        <position position="16"/>
    </location>
    <ligand>
        <name>ATP</name>
        <dbReference type="ChEBI" id="CHEBI:30616"/>
    </ligand>
</feature>
<dbReference type="HAMAP" id="MF_00456">
    <property type="entry name" value="ProB"/>
    <property type="match status" value="1"/>
</dbReference>
<feature type="binding site" evidence="8">
    <location>
        <position position="56"/>
    </location>
    <ligand>
        <name>substrate</name>
    </ligand>
</feature>
<dbReference type="PRINTS" id="PR00474">
    <property type="entry name" value="GLU5KINASE"/>
</dbReference>
<dbReference type="InterPro" id="IPR041739">
    <property type="entry name" value="G5K_ProB"/>
</dbReference>
<dbReference type="PROSITE" id="PS00902">
    <property type="entry name" value="GLUTAMATE_5_KINASE"/>
    <property type="match status" value="1"/>
</dbReference>
<evidence type="ECO:0000256" key="6">
    <source>
        <dbReference type="ARBA" id="ARBA00022777"/>
    </source>
</evidence>
<comment type="subcellular location">
    <subcellularLocation>
        <location evidence="8">Cytoplasm</location>
    </subcellularLocation>
</comment>
<accession>A0A921ENM2</accession>
<feature type="binding site" evidence="8">
    <location>
        <begin position="215"/>
        <end position="221"/>
    </location>
    <ligand>
        <name>ATP</name>
        <dbReference type="ChEBI" id="CHEBI:30616"/>
    </ligand>
</feature>
<evidence type="ECO:0000256" key="2">
    <source>
        <dbReference type="ARBA" id="ARBA00022605"/>
    </source>
</evidence>
<dbReference type="CDD" id="cd21157">
    <property type="entry name" value="PUA_G5K"/>
    <property type="match status" value="1"/>
</dbReference>
<sequence>MRTRPEVADARRIVIKVGSSSLTGADGRLDAGRVAQLAELISAKHRAGARIVLVTSGAIAAALGPLGLRRRPRDLETQQAAAAVGQGLLIRAYTDAFAEHGLMAAQLLLTVEDVLRPRTYRNALNTISRLFRLGVIPIVNENDTVATHEIRFGDNDRLAALTAHLVRAEALLLMSDVDGLYTAHPETPGAEKLTRVDDISTLAVDTSRVGSKVGTGGMRTKVQAADIATQAGVNVVLAHADHLAEALDGAEVGTYFPARKRRRPRRLLWLAFAAEPRGFLHIDDGARRALVEKHASLLAAGVREVRGAFDEGEPVEIVGPDGQPLGRGFVGYSSAELAQEMGHSSVEPGHAAQRPVVHRDHMVLTAD</sequence>
<protein>
    <recommendedName>
        <fullName evidence="8">Glutamate 5-kinase</fullName>
        <ecNumber evidence="8">2.7.2.11</ecNumber>
    </recommendedName>
    <alternativeName>
        <fullName evidence="8">Gamma-glutamyl kinase</fullName>
        <shortName evidence="8">GK</shortName>
    </alternativeName>
</protein>
<dbReference type="Proteomes" id="UP000712713">
    <property type="component" value="Unassembled WGS sequence"/>
</dbReference>
<comment type="function">
    <text evidence="8">Catalyzes the transfer of a phosphate group to glutamate to form L-glutamate 5-phosphate.</text>
</comment>
<evidence type="ECO:0000259" key="9">
    <source>
        <dbReference type="SMART" id="SM00359"/>
    </source>
</evidence>
<dbReference type="Pfam" id="PF00696">
    <property type="entry name" value="AA_kinase"/>
    <property type="match status" value="1"/>
</dbReference>
<keyword evidence="4 8" id="KW-0808">Transferase</keyword>
<evidence type="ECO:0000256" key="1">
    <source>
        <dbReference type="ARBA" id="ARBA00022490"/>
    </source>
</evidence>
<dbReference type="InterPro" id="IPR001057">
    <property type="entry name" value="Glu/AcGlu_kinase"/>
</dbReference>
<evidence type="ECO:0000313" key="10">
    <source>
        <dbReference type="EMBL" id="HJE50850.1"/>
    </source>
</evidence>
<comment type="catalytic activity">
    <reaction evidence="8">
        <text>L-glutamate + ATP = L-glutamyl 5-phosphate + ADP</text>
        <dbReference type="Rhea" id="RHEA:14877"/>
        <dbReference type="ChEBI" id="CHEBI:29985"/>
        <dbReference type="ChEBI" id="CHEBI:30616"/>
        <dbReference type="ChEBI" id="CHEBI:58274"/>
        <dbReference type="ChEBI" id="CHEBI:456216"/>
        <dbReference type="EC" id="2.7.2.11"/>
    </reaction>
</comment>
<dbReference type="GO" id="GO:0055129">
    <property type="term" value="P:L-proline biosynthetic process"/>
    <property type="evidence" value="ECO:0007669"/>
    <property type="project" value="UniProtKB-UniRule"/>
</dbReference>
<dbReference type="InterPro" id="IPR019797">
    <property type="entry name" value="Glutamate_5-kinase_CS"/>
</dbReference>
<dbReference type="EC" id="2.7.2.11" evidence="8"/>
<dbReference type="PROSITE" id="PS50890">
    <property type="entry name" value="PUA"/>
    <property type="match status" value="1"/>
</dbReference>
<dbReference type="PIRSF" id="PIRSF000729">
    <property type="entry name" value="GK"/>
    <property type="match status" value="1"/>
</dbReference>
<proteinExistence type="inferred from homology"/>
<evidence type="ECO:0000313" key="11">
    <source>
        <dbReference type="Proteomes" id="UP000712713"/>
    </source>
</evidence>
<keyword evidence="6 8" id="KW-0418">Kinase</keyword>
<reference evidence="10" key="2">
    <citation type="submission" date="2021-09" db="EMBL/GenBank/DDBJ databases">
        <authorList>
            <person name="Gilroy R."/>
        </authorList>
    </citation>
    <scope>NUCLEOTIDE SEQUENCE</scope>
    <source>
        <strain evidence="10">ChiGjej3B3-7470</strain>
    </source>
</reference>
<comment type="pathway">
    <text evidence="8">Amino-acid biosynthesis; L-proline biosynthesis; L-glutamate 5-semialdehyde from L-glutamate: step 1/2.</text>
</comment>
<dbReference type="FunFam" id="3.40.1160.10:FF:000018">
    <property type="entry name" value="Glutamate 5-kinase"/>
    <property type="match status" value="1"/>
</dbReference>
<dbReference type="GO" id="GO:0003723">
    <property type="term" value="F:RNA binding"/>
    <property type="evidence" value="ECO:0007669"/>
    <property type="project" value="InterPro"/>
</dbReference>
<name>A0A921ENM2_9ACTN</name>
<comment type="caution">
    <text evidence="10">The sequence shown here is derived from an EMBL/GenBank/DDBJ whole genome shotgun (WGS) entry which is preliminary data.</text>
</comment>
<dbReference type="GO" id="GO:0004349">
    <property type="term" value="F:glutamate 5-kinase activity"/>
    <property type="evidence" value="ECO:0007669"/>
    <property type="project" value="UniProtKB-UniRule"/>
</dbReference>
<dbReference type="CDD" id="cd04242">
    <property type="entry name" value="AAK_G5K_ProB"/>
    <property type="match status" value="1"/>
</dbReference>
<gene>
    <name evidence="8 10" type="primary">proB</name>
    <name evidence="10" type="ORF">K8V15_02540</name>
</gene>
<dbReference type="AlphaFoldDB" id="A0A921ENM2"/>
<dbReference type="SUPFAM" id="SSF88697">
    <property type="entry name" value="PUA domain-like"/>
    <property type="match status" value="1"/>
</dbReference>
<reference evidence="10" key="1">
    <citation type="journal article" date="2021" name="PeerJ">
        <title>Extensive microbial diversity within the chicken gut microbiome revealed by metagenomics and culture.</title>
        <authorList>
            <person name="Gilroy R."/>
            <person name="Ravi A."/>
            <person name="Getino M."/>
            <person name="Pursley I."/>
            <person name="Horton D.L."/>
            <person name="Alikhan N.F."/>
            <person name="Baker D."/>
            <person name="Gharbi K."/>
            <person name="Hall N."/>
            <person name="Watson M."/>
            <person name="Adriaenssens E.M."/>
            <person name="Foster-Nyarko E."/>
            <person name="Jarju S."/>
            <person name="Secka A."/>
            <person name="Antonio M."/>
            <person name="Oren A."/>
            <person name="Chaudhuri R.R."/>
            <person name="La Ragione R."/>
            <person name="Hildebrand F."/>
            <person name="Pallen M.J."/>
        </authorList>
    </citation>
    <scope>NUCLEOTIDE SEQUENCE</scope>
    <source>
        <strain evidence="10">ChiGjej3B3-7470</strain>
    </source>
</reference>
<keyword evidence="3 8" id="KW-0641">Proline biosynthesis</keyword>
<dbReference type="GO" id="GO:0005829">
    <property type="term" value="C:cytosol"/>
    <property type="evidence" value="ECO:0007669"/>
    <property type="project" value="TreeGrafter"/>
</dbReference>
<dbReference type="InterPro" id="IPR036393">
    <property type="entry name" value="AceGlu_kinase-like_sf"/>
</dbReference>
<dbReference type="NCBIfam" id="TIGR01027">
    <property type="entry name" value="proB"/>
    <property type="match status" value="1"/>
</dbReference>
<dbReference type="SMART" id="SM00359">
    <property type="entry name" value="PUA"/>
    <property type="match status" value="1"/>
</dbReference>